<proteinExistence type="predicted"/>
<dbReference type="EMBL" id="QOVW01000002">
    <property type="protein sequence ID" value="RDB37298.1"/>
    <property type="molecule type" value="Genomic_DNA"/>
</dbReference>
<keyword evidence="2" id="KW-1185">Reference proteome</keyword>
<evidence type="ECO:0000313" key="1">
    <source>
        <dbReference type="EMBL" id="RDB37298.1"/>
    </source>
</evidence>
<reference evidence="1" key="1">
    <citation type="submission" date="2018-04" db="EMBL/GenBank/DDBJ databases">
        <title>Draft genome sequence of the Candidatus Spirobacillus cienkowskii, a pathogen of freshwater Daphnia species, reconstructed from hemolymph metagenomic reads.</title>
        <authorList>
            <person name="Bresciani L."/>
            <person name="Lemos L.N."/>
            <person name="Wale N."/>
            <person name="Lin J.Y."/>
            <person name="Fernandes G.R."/>
            <person name="Duffy M.A."/>
            <person name="Rodrigues J.M."/>
        </authorList>
    </citation>
    <scope>NUCLEOTIDE SEQUENCE [LARGE SCALE GENOMIC DNA]</scope>
    <source>
        <strain evidence="1">Binning01</strain>
    </source>
</reference>
<dbReference type="AlphaFoldDB" id="A0A369KU59"/>
<gene>
    <name evidence="1" type="ORF">DCC88_00460</name>
</gene>
<name>A0A369KU59_9BACT</name>
<organism evidence="1 2">
    <name type="scientific">Spirobacillus cienkowskii</name>
    <dbReference type="NCBI Taxonomy" id="495820"/>
    <lineage>
        <taxon>Bacteria</taxon>
        <taxon>Pseudomonadati</taxon>
        <taxon>Bdellovibrionota</taxon>
        <taxon>Oligoflexia</taxon>
        <taxon>Silvanigrellales</taxon>
        <taxon>Spirobacillus</taxon>
    </lineage>
</organism>
<dbReference type="Proteomes" id="UP000253934">
    <property type="component" value="Unassembled WGS sequence"/>
</dbReference>
<accession>A0A369KU59</accession>
<comment type="caution">
    <text evidence="1">The sequence shown here is derived from an EMBL/GenBank/DDBJ whole genome shotgun (WGS) entry which is preliminary data.</text>
</comment>
<protein>
    <submittedName>
        <fullName evidence="1">Uncharacterized protein</fullName>
    </submittedName>
</protein>
<sequence>MKIGVFFWGFKDLGLVADCAKIIKDKHDVKDFYVQISVNQKTISLLDVFPEEIIRSEIDDFNILYKWLIKNHKKNIIIVMDFWSLLTIKDFSNRVDILKKIFNEPFSFLLCCPKKYYEYYTGIYDKVLLSIAEKTQDYFKNLYILNDISLNCLSNMFLLTFPPMLSLLNEVCRQDFFSIKKISVFKFIPSLINDYPSQYLSKQGFLNGLNKKIGEITETFQGIKNLGQKQIIFESTLESDSLNIFYKNHANIKKRFDKGVLILSSIERFYKLNTKEDTKFLLWLIYLSILECKEEVMQVSNLKQKKFYIQSKNIFSNIPL</sequence>
<dbReference type="RefSeq" id="WP_338636295.1">
    <property type="nucleotide sequence ID" value="NZ_CP146516.1"/>
</dbReference>
<evidence type="ECO:0000313" key="2">
    <source>
        <dbReference type="Proteomes" id="UP000253934"/>
    </source>
</evidence>